<protein>
    <submittedName>
        <fullName evidence="1">Uncharacterized protein</fullName>
    </submittedName>
</protein>
<name>A0ACC1TLL4_9AGAR</name>
<dbReference type="Proteomes" id="UP001163835">
    <property type="component" value="Unassembled WGS sequence"/>
</dbReference>
<evidence type="ECO:0000313" key="2">
    <source>
        <dbReference type="Proteomes" id="UP001163835"/>
    </source>
</evidence>
<keyword evidence="2" id="KW-1185">Reference proteome</keyword>
<evidence type="ECO:0000313" key="1">
    <source>
        <dbReference type="EMBL" id="KAJ3805501.1"/>
    </source>
</evidence>
<organism evidence="1 2">
    <name type="scientific">Lentinula aff. lateritia</name>
    <dbReference type="NCBI Taxonomy" id="2804960"/>
    <lineage>
        <taxon>Eukaryota</taxon>
        <taxon>Fungi</taxon>
        <taxon>Dikarya</taxon>
        <taxon>Basidiomycota</taxon>
        <taxon>Agaricomycotina</taxon>
        <taxon>Agaricomycetes</taxon>
        <taxon>Agaricomycetidae</taxon>
        <taxon>Agaricales</taxon>
        <taxon>Marasmiineae</taxon>
        <taxon>Omphalotaceae</taxon>
        <taxon>Lentinula</taxon>
    </lineage>
</organism>
<gene>
    <name evidence="1" type="ORF">F5876DRAFT_69738</name>
</gene>
<comment type="caution">
    <text evidence="1">The sequence shown here is derived from an EMBL/GenBank/DDBJ whole genome shotgun (WGS) entry which is preliminary data.</text>
</comment>
<accession>A0ACC1TLL4</accession>
<proteinExistence type="predicted"/>
<dbReference type="EMBL" id="MU795586">
    <property type="protein sequence ID" value="KAJ3805501.1"/>
    <property type="molecule type" value="Genomic_DNA"/>
</dbReference>
<reference evidence="1" key="1">
    <citation type="submission" date="2022-09" db="EMBL/GenBank/DDBJ databases">
        <title>A Global Phylogenomic Analysis of the Shiitake Genus Lentinula.</title>
        <authorList>
            <consortium name="DOE Joint Genome Institute"/>
            <person name="Sierra-Patev S."/>
            <person name="Min B."/>
            <person name="Naranjo-Ortiz M."/>
            <person name="Looney B."/>
            <person name="Konkel Z."/>
            <person name="Slot J.C."/>
            <person name="Sakamoto Y."/>
            <person name="Steenwyk J.L."/>
            <person name="Rokas A."/>
            <person name="Carro J."/>
            <person name="Camarero S."/>
            <person name="Ferreira P."/>
            <person name="Molpeceres G."/>
            <person name="Ruiz-Duenas F.J."/>
            <person name="Serrano A."/>
            <person name="Henrissat B."/>
            <person name="Drula E."/>
            <person name="Hughes K.W."/>
            <person name="Mata J.L."/>
            <person name="Ishikawa N.K."/>
            <person name="Vargas-Isla R."/>
            <person name="Ushijima S."/>
            <person name="Smith C.A."/>
            <person name="Ahrendt S."/>
            <person name="Andreopoulos W."/>
            <person name="He G."/>
            <person name="Labutti K."/>
            <person name="Lipzen A."/>
            <person name="Ng V."/>
            <person name="Riley R."/>
            <person name="Sandor L."/>
            <person name="Barry K."/>
            <person name="Martinez A.T."/>
            <person name="Xiao Y."/>
            <person name="Gibbons J.G."/>
            <person name="Terashima K."/>
            <person name="Grigoriev I.V."/>
            <person name="Hibbett D.S."/>
        </authorList>
    </citation>
    <scope>NUCLEOTIDE SEQUENCE</scope>
    <source>
        <strain evidence="1">TMI1499</strain>
    </source>
</reference>
<sequence length="234" mass="26023">MEMDLTLGFLEIGVLVSGILFGIFTMQVYIYHKNFSKDPGWTKYGLVNGMCVSHYGDPTAFLIYPTPFVAVTVFDALIATLVVIRVATDIVISTALVYYLHKSRSNALHSSMVIVDKLMQWAIETGIVTSMVNILLMICLLINVNNYLWVAFYVILPKVFSNAMLANLNSRMKFRNMQTIVVGEMVTTPLILHLLGFKSSGTNTQGTSELKTNLSKIATIHGESMTEEGHHFAT</sequence>